<organism evidence="5 6">
    <name type="scientific">Jeongeupia chitinilytica</name>
    <dbReference type="NCBI Taxonomy" id="1041641"/>
    <lineage>
        <taxon>Bacteria</taxon>
        <taxon>Pseudomonadati</taxon>
        <taxon>Pseudomonadota</taxon>
        <taxon>Betaproteobacteria</taxon>
        <taxon>Neisseriales</taxon>
        <taxon>Chitinibacteraceae</taxon>
        <taxon>Jeongeupia</taxon>
    </lineage>
</organism>
<dbReference type="PANTHER" id="PTHR30035:SF3">
    <property type="entry name" value="INTERMEMBRANE PHOSPHOLIPID TRANSPORT SYSTEM LIPOPROTEIN MLAA"/>
    <property type="match status" value="1"/>
</dbReference>
<dbReference type="InterPro" id="IPR007428">
    <property type="entry name" value="MlaA"/>
</dbReference>
<keyword evidence="2 4" id="KW-0732">Signal</keyword>
<evidence type="ECO:0000313" key="6">
    <source>
        <dbReference type="Proteomes" id="UP000604737"/>
    </source>
</evidence>
<dbReference type="PRINTS" id="PR01805">
    <property type="entry name" value="VACJLIPOPROT"/>
</dbReference>
<feature type="chain" id="PRO_5046888683" description="VacJ family lipoprotein" evidence="4">
    <location>
        <begin position="28"/>
        <end position="276"/>
    </location>
</feature>
<feature type="region of interest" description="Disordered" evidence="3">
    <location>
        <begin position="225"/>
        <end position="276"/>
    </location>
</feature>
<name>A0ABQ3GYT4_9NEIS</name>
<proteinExistence type="inferred from homology"/>
<comment type="similarity">
    <text evidence="1">Belongs to the MlaA family.</text>
</comment>
<evidence type="ECO:0000256" key="3">
    <source>
        <dbReference type="SAM" id="MobiDB-lite"/>
    </source>
</evidence>
<dbReference type="RefSeq" id="WP_189459838.1">
    <property type="nucleotide sequence ID" value="NZ_BMYO01000004.1"/>
</dbReference>
<feature type="compositionally biased region" description="Low complexity" evidence="3">
    <location>
        <begin position="255"/>
        <end position="276"/>
    </location>
</feature>
<dbReference type="EMBL" id="BMYO01000004">
    <property type="protein sequence ID" value="GHD61772.1"/>
    <property type="molecule type" value="Genomic_DNA"/>
</dbReference>
<evidence type="ECO:0000256" key="2">
    <source>
        <dbReference type="ARBA" id="ARBA00022729"/>
    </source>
</evidence>
<keyword evidence="6" id="KW-1185">Reference proteome</keyword>
<sequence>MTHSIPTSLRLCGLALLLAGCATPQNNYDPIEPVNRGVFTFNRAIDRTVLRPVAQTYADYVPGPVKGGTSNFFSNVDDLFGSVAALFQGKFKEAGTSAGRVVVNTTFGMFGLFDWGTRMGLDKGNADFGQTLGHWGVGSGPYLMVPFFGPLTLRDTADPLVRLTWGPIDYIDPLAGQIAYYGVYVVDARSRLLPLDAMLDSQIDPYAYMRDAYLQARWNKVYDGQPPHQLQLGEGDDEDAAPDASGVAAEAADHAPGSSVPAAASVPASTPDASTP</sequence>
<accession>A0ABQ3GYT4</accession>
<evidence type="ECO:0000256" key="1">
    <source>
        <dbReference type="ARBA" id="ARBA00010634"/>
    </source>
</evidence>
<comment type="caution">
    <text evidence="5">The sequence shown here is derived from an EMBL/GenBank/DDBJ whole genome shotgun (WGS) entry which is preliminary data.</text>
</comment>
<dbReference type="Proteomes" id="UP000604737">
    <property type="component" value="Unassembled WGS sequence"/>
</dbReference>
<protein>
    <recommendedName>
        <fullName evidence="7">VacJ family lipoprotein</fullName>
    </recommendedName>
</protein>
<evidence type="ECO:0000313" key="5">
    <source>
        <dbReference type="EMBL" id="GHD61772.1"/>
    </source>
</evidence>
<reference evidence="6" key="1">
    <citation type="journal article" date="2019" name="Int. J. Syst. Evol. Microbiol.">
        <title>The Global Catalogue of Microorganisms (GCM) 10K type strain sequencing project: providing services to taxonomists for standard genome sequencing and annotation.</title>
        <authorList>
            <consortium name="The Broad Institute Genomics Platform"/>
            <consortium name="The Broad Institute Genome Sequencing Center for Infectious Disease"/>
            <person name="Wu L."/>
            <person name="Ma J."/>
        </authorList>
    </citation>
    <scope>NUCLEOTIDE SEQUENCE [LARGE SCALE GENOMIC DNA]</scope>
    <source>
        <strain evidence="6">KCTC 23701</strain>
    </source>
</reference>
<gene>
    <name evidence="5" type="ORF">GCM10007350_16640</name>
</gene>
<evidence type="ECO:0000256" key="4">
    <source>
        <dbReference type="SAM" id="SignalP"/>
    </source>
</evidence>
<dbReference type="PANTHER" id="PTHR30035">
    <property type="entry name" value="LIPOPROTEIN VACJ-RELATED"/>
    <property type="match status" value="1"/>
</dbReference>
<feature type="signal peptide" evidence="4">
    <location>
        <begin position="1"/>
        <end position="27"/>
    </location>
</feature>
<dbReference type="Pfam" id="PF04333">
    <property type="entry name" value="MlaA"/>
    <property type="match status" value="1"/>
</dbReference>
<evidence type="ECO:0008006" key="7">
    <source>
        <dbReference type="Google" id="ProtNLM"/>
    </source>
</evidence>